<keyword evidence="2" id="KW-1185">Reference proteome</keyword>
<accession>A0ACC1IDU4</accession>
<gene>
    <name evidence="1" type="ORF">LPJ66_005686</name>
</gene>
<dbReference type="Proteomes" id="UP001150581">
    <property type="component" value="Unassembled WGS sequence"/>
</dbReference>
<feature type="non-terminal residue" evidence="1">
    <location>
        <position position="1191"/>
    </location>
</feature>
<sequence length="1191" mass="123274">MAACINSLTTLKLLPAELEGKHAIGVCIDRGGTFTDCVATFPVQATPDDESTQRTVVVKLLSEDPAHYSDAALEAVWRVLEAATGRTHARTDPLDTSNIAWVRMGTTVATNALLERKGERCVLVTTRGFGDVLHIGTQTRPLIFDLAVQRRGGVIEESIELDERVVLDPKGPHAGASGERLRVLREPDWAALRARLDAAYARGVRAAAVCLMHAYTFSAHERMAAQAARDAGFTHVTESSALAPAAGLVARAQSAAADAYLAPVVARHVAGFARRLGATVPLALMQSDGGLAPASGFSGLRAVLSGPAAGVVGCAATAYSATARVAVVGFDMGGTSTDVSRFDGALEHVFGAEVGGVAVAAPQLAIQTVAAGGGSRLFFRGGLLAVGPESVGAHPGPACYRKGGALALTDANLVLGRLRAAHFPRIFGPREDEGLDEPAARARVAELAQRVASESGAAPMSVEALALGFVRVANEAMSRPIRSLTEARGHAPQAHALACFGGAGGQHACAVAAALGIGRVFVHRLASVLSAHGLALAEAAHEERSAAAAAAWTPEAHARSLAPRLDALEAAARARLAAQGFSAGLTAAERFLNMRYKGADAALMVAEPADGDFGGAFARQHRYEFGFVLRGRAVVVDDLRVRATASLPGPERSDVYAELAALRRTPIGRDHAAFVEAASVYFDGGFRDTPVFRLDALAPGESAAGPAIVLDRNSTVLVEPGWTATATREQVVLEAETVSAGPGTQAAGPAAQAAGPAAQAAGPAAHPASLPADPVTLAVFAHRFMAIAEHMGRTLQKTSVSTNIKERLDFSCALFDAGGNLVANAPHIPVHLGSMSHAVKYQLDQFGCSLRPGDVVLANHPQAGGSHLPDITVITPVFCAAGVNIIFFVASRAHHADIGGIAPGSMPPASRELFQEGAVTAGFKVVDAGEFQDAAVRRFLLDEPARFPGCSGSRNYRDVVSDLHAQIAANQRGITLVHQLCDERGLPIVQAYMRHIQRTAEAAVRSLLRDARARLIAGADADADADPDKPVRLAAADHMDDGSRISLAVEISADGSAVFDFAGTSPEVYANTNAPPSVTSSAIIYCLRCMVRSDLPLNQGCLAPVTIRIPPGSLLAPSPTAAVVGGNVLTSQRLCDVILAAFGAAAASQGCMNNLTFGVPPSAPDAADGWGYYETIAGGHGAGPTWDGQSG</sequence>
<dbReference type="EMBL" id="JANBPG010000818">
    <property type="protein sequence ID" value="KAJ1893552.1"/>
    <property type="molecule type" value="Genomic_DNA"/>
</dbReference>
<comment type="caution">
    <text evidence="1">The sequence shown here is derived from an EMBL/GenBank/DDBJ whole genome shotgun (WGS) entry which is preliminary data.</text>
</comment>
<evidence type="ECO:0000313" key="1">
    <source>
        <dbReference type="EMBL" id="KAJ1893552.1"/>
    </source>
</evidence>
<evidence type="ECO:0000313" key="2">
    <source>
        <dbReference type="Proteomes" id="UP001150581"/>
    </source>
</evidence>
<reference evidence="1" key="1">
    <citation type="submission" date="2022-07" db="EMBL/GenBank/DDBJ databases">
        <title>Phylogenomic reconstructions and comparative analyses of Kickxellomycotina fungi.</title>
        <authorList>
            <person name="Reynolds N.K."/>
            <person name="Stajich J.E."/>
            <person name="Barry K."/>
            <person name="Grigoriev I.V."/>
            <person name="Crous P."/>
            <person name="Smith M.E."/>
        </authorList>
    </citation>
    <scope>NUCLEOTIDE SEQUENCE</scope>
    <source>
        <strain evidence="1">Benny 63K</strain>
    </source>
</reference>
<protein>
    <submittedName>
        <fullName evidence="1">Uncharacterized protein</fullName>
    </submittedName>
</protein>
<organism evidence="1 2">
    <name type="scientific">Kickxella alabastrina</name>
    <dbReference type="NCBI Taxonomy" id="61397"/>
    <lineage>
        <taxon>Eukaryota</taxon>
        <taxon>Fungi</taxon>
        <taxon>Fungi incertae sedis</taxon>
        <taxon>Zoopagomycota</taxon>
        <taxon>Kickxellomycotina</taxon>
        <taxon>Kickxellomycetes</taxon>
        <taxon>Kickxellales</taxon>
        <taxon>Kickxellaceae</taxon>
        <taxon>Kickxella</taxon>
    </lineage>
</organism>
<proteinExistence type="predicted"/>
<name>A0ACC1IDU4_9FUNG</name>